<sequence>MEYLGTLWKRNFNSSPRGNSSPKASLGSSREMGIKDRNNSGRINKSSPAHNMDASREDLFYRGASAMDSIQNSPKHENIGAPEGKYDDVFGGPPKYVFSKYSLQAPAPDYDEAFLTRAKLSPAWKDSDFPVFGSPLHDNEAFGSVSGKQAILEDVYGGRLIHVPGVQDDPRVVGAPCIRSRISSRSNSCVQSPLRPESSFGKDRMQEELLIASVSLGTDSQDVQPSREAEKVAFRPGTKNIFVGGPIPVQDQHHYNELIPSKGQRAEDKRTHQRTPSKSKNKSCNDYPGFDRSSEPIIPDEANSTVPHLNEDSNEGLSIEADTVSVKKLPRVSQAPLHPASSPRWKNQRSFLRRKFGMAPPEDLSTQAYLPAQLAKESSASPSSSLQSTSAKSRTVSKADSLDKLENRIPGQHISGSPRAHLEVLDNNIVKNRIAKQKSKDFDLFASAVAAIKNAESKFKLANPAREKEKQEFVAGEDNVERATSVFEKEVQLREKSCSEDRDDAMGSSWRVLKTAENLKDVSAFKTQARERQERETRFSHDVLEREEVEALVAVERERKLREQRQKHREKQEITQSPKKVTEEAEERAALKTREIFTRVAAEQFERRMAEQKERPLAEEKSIADRFSAKYLGATTLARAEVVAVKRVQVETLQKPLKEITVIETTLGINSVETGEEIQAVPRDQQRRNQSDLKQTTFNSNSVGKGEENDTAVFGAEYISARKVADDWLPTTGDEKKKAKADVTPSSRSPHAVALTDWTTSSHPRSPTDSTSTLFEGVCSDSQAVEEGAAAEKSACSELHQHTLERVARALKEKNQRDLEIQQDQAEKHWLADSLDGEIRRWSSGKEGNIRALLSTLQYVLWPECGWQPVYLTDIISPVSVKKVYRTAALFVHPDKMQQKGASLQQKYIAEKVFFLLKVFTLKLWGCRMHGTHSTLRSLLDTGVNFLEYLQTLGFLHTISSQLLKRGRLQLSDTVAAYVDFNLAGLTSSIIRSEEGNAEHLDANKFTGLQKKLHCRLPCI</sequence>
<evidence type="ECO:0000313" key="1">
    <source>
        <dbReference type="EMBL" id="KAJ7549438.1"/>
    </source>
</evidence>
<protein>
    <submittedName>
        <fullName evidence="1">Uncharacterized protein</fullName>
    </submittedName>
</protein>
<dbReference type="Proteomes" id="UP001162992">
    <property type="component" value="Chromosome 7"/>
</dbReference>
<reference evidence="2" key="1">
    <citation type="journal article" date="2024" name="Proc. Natl. Acad. Sci. U.S.A.">
        <title>Extraordinary preservation of gene collinearity over three hundred million years revealed in homosporous lycophytes.</title>
        <authorList>
            <person name="Li C."/>
            <person name="Wickell D."/>
            <person name="Kuo L.Y."/>
            <person name="Chen X."/>
            <person name="Nie B."/>
            <person name="Liao X."/>
            <person name="Peng D."/>
            <person name="Ji J."/>
            <person name="Jenkins J."/>
            <person name="Williams M."/>
            <person name="Shu S."/>
            <person name="Plott C."/>
            <person name="Barry K."/>
            <person name="Rajasekar S."/>
            <person name="Grimwood J."/>
            <person name="Han X."/>
            <person name="Sun S."/>
            <person name="Hou Z."/>
            <person name="He W."/>
            <person name="Dai G."/>
            <person name="Sun C."/>
            <person name="Schmutz J."/>
            <person name="Leebens-Mack J.H."/>
            <person name="Li F.W."/>
            <person name="Wang L."/>
        </authorList>
    </citation>
    <scope>NUCLEOTIDE SEQUENCE [LARGE SCALE GENOMIC DNA]</scope>
    <source>
        <strain evidence="2">cv. PW_Plant_1</strain>
    </source>
</reference>
<comment type="caution">
    <text evidence="1">The sequence shown here is derived from an EMBL/GenBank/DDBJ whole genome shotgun (WGS) entry which is preliminary data.</text>
</comment>
<proteinExistence type="predicted"/>
<gene>
    <name evidence="1" type="ORF">O6H91_07G053200</name>
</gene>
<dbReference type="EMBL" id="CM055098">
    <property type="protein sequence ID" value="KAJ7549438.1"/>
    <property type="molecule type" value="Genomic_DNA"/>
</dbReference>
<accession>A0ACC2D5A1</accession>
<keyword evidence="2" id="KW-1185">Reference proteome</keyword>
<organism evidence="1 2">
    <name type="scientific">Diphasiastrum complanatum</name>
    <name type="common">Issler's clubmoss</name>
    <name type="synonym">Lycopodium complanatum</name>
    <dbReference type="NCBI Taxonomy" id="34168"/>
    <lineage>
        <taxon>Eukaryota</taxon>
        <taxon>Viridiplantae</taxon>
        <taxon>Streptophyta</taxon>
        <taxon>Embryophyta</taxon>
        <taxon>Tracheophyta</taxon>
        <taxon>Lycopodiopsida</taxon>
        <taxon>Lycopodiales</taxon>
        <taxon>Lycopodiaceae</taxon>
        <taxon>Lycopodioideae</taxon>
        <taxon>Diphasiastrum</taxon>
    </lineage>
</organism>
<evidence type="ECO:0000313" key="2">
    <source>
        <dbReference type="Proteomes" id="UP001162992"/>
    </source>
</evidence>
<name>A0ACC2D5A1_DIPCM</name>